<keyword evidence="3" id="KW-0804">Transcription</keyword>
<organism evidence="6 7">
    <name type="scientific">Adiantum capillus-veneris</name>
    <name type="common">Maidenhair fern</name>
    <dbReference type="NCBI Taxonomy" id="13818"/>
    <lineage>
        <taxon>Eukaryota</taxon>
        <taxon>Viridiplantae</taxon>
        <taxon>Streptophyta</taxon>
        <taxon>Embryophyta</taxon>
        <taxon>Tracheophyta</taxon>
        <taxon>Polypodiopsida</taxon>
        <taxon>Polypodiidae</taxon>
        <taxon>Polypodiales</taxon>
        <taxon>Pteridineae</taxon>
        <taxon>Pteridaceae</taxon>
        <taxon>Vittarioideae</taxon>
        <taxon>Adiantum</taxon>
    </lineage>
</organism>
<feature type="domain" description="BHLH" evidence="5">
    <location>
        <begin position="237"/>
        <end position="288"/>
    </location>
</feature>
<evidence type="ECO:0000313" key="7">
    <source>
        <dbReference type="Proteomes" id="UP000886520"/>
    </source>
</evidence>
<feature type="compositionally biased region" description="Low complexity" evidence="4">
    <location>
        <begin position="104"/>
        <end position="119"/>
    </location>
</feature>
<dbReference type="PROSITE" id="PS50888">
    <property type="entry name" value="BHLH"/>
    <property type="match status" value="1"/>
</dbReference>
<evidence type="ECO:0000256" key="3">
    <source>
        <dbReference type="ARBA" id="ARBA00023163"/>
    </source>
</evidence>
<dbReference type="EMBL" id="JABFUD020000001">
    <property type="protein sequence ID" value="KAI5084463.1"/>
    <property type="molecule type" value="Genomic_DNA"/>
</dbReference>
<dbReference type="InterPro" id="IPR011598">
    <property type="entry name" value="bHLH_dom"/>
</dbReference>
<dbReference type="SMART" id="SM00353">
    <property type="entry name" value="HLH"/>
    <property type="match status" value="1"/>
</dbReference>
<evidence type="ECO:0000259" key="5">
    <source>
        <dbReference type="PROSITE" id="PS50888"/>
    </source>
</evidence>
<dbReference type="OrthoDB" id="684567at2759"/>
<keyword evidence="7" id="KW-1185">Reference proteome</keyword>
<proteinExistence type="predicted"/>
<dbReference type="GO" id="GO:0005634">
    <property type="term" value="C:nucleus"/>
    <property type="evidence" value="ECO:0007669"/>
    <property type="project" value="TreeGrafter"/>
</dbReference>
<dbReference type="SUPFAM" id="SSF47459">
    <property type="entry name" value="HLH, helix-loop-helix DNA-binding domain"/>
    <property type="match status" value="1"/>
</dbReference>
<comment type="caution">
    <text evidence="6">The sequence shown here is derived from an EMBL/GenBank/DDBJ whole genome shotgun (WGS) entry which is preliminary data.</text>
</comment>
<evidence type="ECO:0000256" key="4">
    <source>
        <dbReference type="SAM" id="MobiDB-lite"/>
    </source>
</evidence>
<name>A0A9D4VDW7_ADICA</name>
<dbReference type="PANTHER" id="PTHR46684:SF16">
    <property type="entry name" value="TRANSCRIPTION FACTOR BHLH67-LIKE ISOFORM X2"/>
    <property type="match status" value="1"/>
</dbReference>
<dbReference type="GO" id="GO:0003700">
    <property type="term" value="F:DNA-binding transcription factor activity"/>
    <property type="evidence" value="ECO:0007669"/>
    <property type="project" value="InterPro"/>
</dbReference>
<dbReference type="InterPro" id="IPR036638">
    <property type="entry name" value="HLH_DNA-bd_sf"/>
</dbReference>
<dbReference type="AlphaFoldDB" id="A0A9D4VDW7"/>
<sequence>MPLLHILQEGASTNDFMNNIHTHQSCSDGQNVSLYHTNFLDILTRQNADHNQFEYSLPVHQRNRRDSQLAGSCACLSCTRSCRSGTEILAWPQLSPCRRGANDASKPSTSTATSEPSSTLDNLDACEIAPVRLESHQQSSDTRIGEMQRLKDVTQHSCQTSLDEGSSMQESMPHVTNRGEDVCRTVYPADEGCSFDNCSIRNVHKQAGTGECAIVPRPPARKRKRSRGFKNSEEVESQRMTHIAVERNRRRQMNEHLIVLRSLMPSTYIQRGDQASIIGGAIDFVKELEHVLQALQNQRTYRDFNSRGYSYEEDESSIFKEHVKKQQFPHHARYASKSFSDNEFAHVTCEGIDVDVRLNGKCALVKVLAQKLPHQLLKVILSIESLHMRIMHLNITTIDKSVLYSFNLELQSDSEFQSANGVAHLVQSIFRVDNEC</sequence>
<dbReference type="Pfam" id="PF00010">
    <property type="entry name" value="HLH"/>
    <property type="match status" value="1"/>
</dbReference>
<feature type="compositionally biased region" description="Basic and acidic residues" evidence="4">
    <location>
        <begin position="230"/>
        <end position="239"/>
    </location>
</feature>
<dbReference type="Gene3D" id="4.10.280.10">
    <property type="entry name" value="Helix-loop-helix DNA-binding domain"/>
    <property type="match status" value="1"/>
</dbReference>
<keyword evidence="1" id="KW-0805">Transcription regulation</keyword>
<accession>A0A9D4VDW7</accession>
<protein>
    <recommendedName>
        <fullName evidence="5">BHLH domain-containing protein</fullName>
    </recommendedName>
</protein>
<dbReference type="InterPro" id="IPR044283">
    <property type="entry name" value="FAMA/SPEECHLESS/MUTE-like"/>
</dbReference>
<dbReference type="PANTHER" id="PTHR46684">
    <property type="entry name" value="TRANSCRIPTION FACTOR FAMA"/>
    <property type="match status" value="1"/>
</dbReference>
<dbReference type="GO" id="GO:0046983">
    <property type="term" value="F:protein dimerization activity"/>
    <property type="evidence" value="ECO:0007669"/>
    <property type="project" value="InterPro"/>
</dbReference>
<reference evidence="6" key="1">
    <citation type="submission" date="2021-01" db="EMBL/GenBank/DDBJ databases">
        <title>Adiantum capillus-veneris genome.</title>
        <authorList>
            <person name="Fang Y."/>
            <person name="Liao Q."/>
        </authorList>
    </citation>
    <scope>NUCLEOTIDE SEQUENCE</scope>
    <source>
        <strain evidence="6">H3</strain>
        <tissue evidence="6">Leaf</tissue>
    </source>
</reference>
<dbReference type="GO" id="GO:0003677">
    <property type="term" value="F:DNA binding"/>
    <property type="evidence" value="ECO:0007669"/>
    <property type="project" value="UniProtKB-KW"/>
</dbReference>
<keyword evidence="2" id="KW-0238">DNA-binding</keyword>
<evidence type="ECO:0000256" key="2">
    <source>
        <dbReference type="ARBA" id="ARBA00023125"/>
    </source>
</evidence>
<dbReference type="Proteomes" id="UP000886520">
    <property type="component" value="Chromosome 1"/>
</dbReference>
<feature type="region of interest" description="Disordered" evidence="4">
    <location>
        <begin position="98"/>
        <end position="121"/>
    </location>
</feature>
<dbReference type="GO" id="GO:0045893">
    <property type="term" value="P:positive regulation of DNA-templated transcription"/>
    <property type="evidence" value="ECO:0007669"/>
    <property type="project" value="TreeGrafter"/>
</dbReference>
<feature type="region of interest" description="Disordered" evidence="4">
    <location>
        <begin position="219"/>
        <end position="239"/>
    </location>
</feature>
<gene>
    <name evidence="6" type="ORF">GOP47_0000632</name>
</gene>
<evidence type="ECO:0000313" key="6">
    <source>
        <dbReference type="EMBL" id="KAI5084463.1"/>
    </source>
</evidence>
<dbReference type="GO" id="GO:0010052">
    <property type="term" value="P:guard cell differentiation"/>
    <property type="evidence" value="ECO:0007669"/>
    <property type="project" value="InterPro"/>
</dbReference>
<evidence type="ECO:0000256" key="1">
    <source>
        <dbReference type="ARBA" id="ARBA00023015"/>
    </source>
</evidence>
<feature type="compositionally biased region" description="Basic residues" evidence="4">
    <location>
        <begin position="219"/>
        <end position="228"/>
    </location>
</feature>